<dbReference type="PANTHER" id="PTHR44688">
    <property type="entry name" value="DNA-BINDING TRANSCRIPTIONAL ACTIVATOR DEVR_DOSR"/>
    <property type="match status" value="1"/>
</dbReference>
<dbReference type="SUPFAM" id="SSF52172">
    <property type="entry name" value="CheY-like"/>
    <property type="match status" value="1"/>
</dbReference>
<proteinExistence type="predicted"/>
<dbReference type="SUPFAM" id="SSF46894">
    <property type="entry name" value="C-terminal effector domain of the bipartite response regulators"/>
    <property type="match status" value="1"/>
</dbReference>
<evidence type="ECO:0000256" key="4">
    <source>
        <dbReference type="PROSITE-ProRule" id="PRU00169"/>
    </source>
</evidence>
<dbReference type="Gene3D" id="1.10.10.10">
    <property type="entry name" value="Winged helix-like DNA-binding domain superfamily/Winged helix DNA-binding domain"/>
    <property type="match status" value="1"/>
</dbReference>
<evidence type="ECO:0000256" key="3">
    <source>
        <dbReference type="ARBA" id="ARBA00023163"/>
    </source>
</evidence>
<dbReference type="OrthoDB" id="9800029at2"/>
<reference evidence="7 8" key="1">
    <citation type="submission" date="2019-12" db="EMBL/GenBank/DDBJ databases">
        <title>Microbes associate with the intestines of laboratory mice.</title>
        <authorList>
            <person name="Navarre W."/>
            <person name="Wong E."/>
        </authorList>
    </citation>
    <scope>NUCLEOTIDE SEQUENCE [LARGE SCALE GENOMIC DNA]</scope>
    <source>
        <strain evidence="7 8">NM82_D38</strain>
    </source>
</reference>
<dbReference type="PANTHER" id="PTHR44688:SF16">
    <property type="entry name" value="DNA-BINDING TRANSCRIPTIONAL ACTIVATOR DEVR_DOSR"/>
    <property type="match status" value="1"/>
</dbReference>
<evidence type="ECO:0000313" key="8">
    <source>
        <dbReference type="Proteomes" id="UP000472580"/>
    </source>
</evidence>
<keyword evidence="3" id="KW-0804">Transcription</keyword>
<dbReference type="InterPro" id="IPR036388">
    <property type="entry name" value="WH-like_DNA-bd_sf"/>
</dbReference>
<dbReference type="Pfam" id="PF00196">
    <property type="entry name" value="GerE"/>
    <property type="match status" value="1"/>
</dbReference>
<protein>
    <submittedName>
        <fullName evidence="7">Response regulator</fullName>
    </submittedName>
</protein>
<accession>A0A6L6YKS7</accession>
<organism evidence="7 8">
    <name type="scientific">Parasutterella muris</name>
    <dbReference type="NCBI Taxonomy" id="2565572"/>
    <lineage>
        <taxon>Bacteria</taxon>
        <taxon>Pseudomonadati</taxon>
        <taxon>Pseudomonadota</taxon>
        <taxon>Betaproteobacteria</taxon>
        <taxon>Burkholderiales</taxon>
        <taxon>Sutterellaceae</taxon>
        <taxon>Parasutterella</taxon>
    </lineage>
</organism>
<dbReference type="SMART" id="SM00421">
    <property type="entry name" value="HTH_LUXR"/>
    <property type="match status" value="1"/>
</dbReference>
<dbReference type="PRINTS" id="PR00038">
    <property type="entry name" value="HTHLUXR"/>
</dbReference>
<feature type="modified residue" description="4-aspartylphosphate" evidence="4">
    <location>
        <position position="56"/>
    </location>
</feature>
<feature type="domain" description="HTH luxR-type" evidence="5">
    <location>
        <begin position="137"/>
        <end position="202"/>
    </location>
</feature>
<keyword evidence="4" id="KW-0597">Phosphoprotein</keyword>
<feature type="domain" description="Response regulatory" evidence="6">
    <location>
        <begin position="7"/>
        <end position="121"/>
    </location>
</feature>
<dbReference type="Proteomes" id="UP000472580">
    <property type="component" value="Unassembled WGS sequence"/>
</dbReference>
<dbReference type="InterPro" id="IPR000792">
    <property type="entry name" value="Tscrpt_reg_LuxR_C"/>
</dbReference>
<dbReference type="InterPro" id="IPR001789">
    <property type="entry name" value="Sig_transdc_resp-reg_receiver"/>
</dbReference>
<comment type="caution">
    <text evidence="7">The sequence shown here is derived from an EMBL/GenBank/DDBJ whole genome shotgun (WGS) entry which is preliminary data.</text>
</comment>
<dbReference type="RefSeq" id="WP_160335724.1">
    <property type="nucleotide sequence ID" value="NZ_WSRP01000027.1"/>
</dbReference>
<dbReference type="Gene3D" id="3.40.50.2300">
    <property type="match status" value="1"/>
</dbReference>
<dbReference type="CDD" id="cd06170">
    <property type="entry name" value="LuxR_C_like"/>
    <property type="match status" value="1"/>
</dbReference>
<name>A0A6L6YKS7_9BURK</name>
<keyword evidence="1" id="KW-0805">Transcription regulation</keyword>
<dbReference type="InterPro" id="IPR011006">
    <property type="entry name" value="CheY-like_superfamily"/>
</dbReference>
<dbReference type="GO" id="GO:0006355">
    <property type="term" value="P:regulation of DNA-templated transcription"/>
    <property type="evidence" value="ECO:0007669"/>
    <property type="project" value="InterPro"/>
</dbReference>
<dbReference type="Pfam" id="PF00072">
    <property type="entry name" value="Response_reg"/>
    <property type="match status" value="1"/>
</dbReference>
<evidence type="ECO:0000256" key="2">
    <source>
        <dbReference type="ARBA" id="ARBA00023125"/>
    </source>
</evidence>
<dbReference type="SMART" id="SM00448">
    <property type="entry name" value="REC"/>
    <property type="match status" value="1"/>
</dbReference>
<dbReference type="InterPro" id="IPR016032">
    <property type="entry name" value="Sig_transdc_resp-reg_C-effctor"/>
</dbReference>
<keyword evidence="2" id="KW-0238">DNA-binding</keyword>
<evidence type="ECO:0000313" key="7">
    <source>
        <dbReference type="EMBL" id="MVX57298.1"/>
    </source>
</evidence>
<dbReference type="PROSITE" id="PS50110">
    <property type="entry name" value="RESPONSE_REGULATORY"/>
    <property type="match status" value="1"/>
</dbReference>
<evidence type="ECO:0000256" key="1">
    <source>
        <dbReference type="ARBA" id="ARBA00023015"/>
    </source>
</evidence>
<dbReference type="GO" id="GO:0003677">
    <property type="term" value="F:DNA binding"/>
    <property type="evidence" value="ECO:0007669"/>
    <property type="project" value="UniProtKB-KW"/>
</dbReference>
<gene>
    <name evidence="7" type="ORF">E5987_08800</name>
</gene>
<dbReference type="PROSITE" id="PS50043">
    <property type="entry name" value="HTH_LUXR_2"/>
    <property type="match status" value="1"/>
</dbReference>
<evidence type="ECO:0000259" key="6">
    <source>
        <dbReference type="PROSITE" id="PS50110"/>
    </source>
</evidence>
<evidence type="ECO:0000259" key="5">
    <source>
        <dbReference type="PROSITE" id="PS50043"/>
    </source>
</evidence>
<dbReference type="GO" id="GO:0000160">
    <property type="term" value="P:phosphorelay signal transduction system"/>
    <property type="evidence" value="ECO:0007669"/>
    <property type="project" value="InterPro"/>
</dbReference>
<keyword evidence="8" id="KW-1185">Reference proteome</keyword>
<sequence length="208" mass="23371">MMRSEPIVRLVDDDATVLTAQSMFLKMAGLKVVCYSSAAEFLENDDNRIDGCLVLDVRMPNMSGLELQDEMIRRKIDLPIIFLSAHGDIEMAVQAVHKGAKNFLVKPPKLETLLEEIESAIKLNISNRKDQAFGRALMQQWNQLTEAEKENAQMVAKGLTNQVIAEVRGISERTVRSQRASVYDKLEVENAAELAAFLHDLDHYKGLL</sequence>
<dbReference type="EMBL" id="WSRP01000027">
    <property type="protein sequence ID" value="MVX57298.1"/>
    <property type="molecule type" value="Genomic_DNA"/>
</dbReference>
<dbReference type="AlphaFoldDB" id="A0A6L6YKS7"/>